<dbReference type="Pfam" id="PF00702">
    <property type="entry name" value="Hydrolase"/>
    <property type="match status" value="1"/>
</dbReference>
<dbReference type="OrthoDB" id="40579at2759"/>
<evidence type="ECO:0000256" key="5">
    <source>
        <dbReference type="ARBA" id="ARBA00022842"/>
    </source>
</evidence>
<reference evidence="9" key="1">
    <citation type="submission" date="2022-08" db="UniProtKB">
        <authorList>
            <consortium name="EnsemblMetazoa"/>
        </authorList>
    </citation>
    <scope>IDENTIFICATION</scope>
    <source>
        <strain evidence="9">Israel</strain>
    </source>
</reference>
<dbReference type="SFLD" id="SFLDG01129">
    <property type="entry name" value="C1.5:_HAD__Beta-PGM__Phosphata"/>
    <property type="match status" value="1"/>
</dbReference>
<dbReference type="InterPro" id="IPR006439">
    <property type="entry name" value="HAD-SF_hydro_IA"/>
</dbReference>
<comment type="similarity">
    <text evidence="2">Belongs to the HAD-like hydrolase superfamily. CbbY/CbbZ/Gph/YieH family.</text>
</comment>
<dbReference type="EMBL" id="AJVK01015005">
    <property type="status" value="NOT_ANNOTATED_CDS"/>
    <property type="molecule type" value="Genomic_DNA"/>
</dbReference>
<organism evidence="9 10">
    <name type="scientific">Phlebotomus papatasi</name>
    <name type="common">Sandfly</name>
    <dbReference type="NCBI Taxonomy" id="29031"/>
    <lineage>
        <taxon>Eukaryota</taxon>
        <taxon>Metazoa</taxon>
        <taxon>Ecdysozoa</taxon>
        <taxon>Arthropoda</taxon>
        <taxon>Hexapoda</taxon>
        <taxon>Insecta</taxon>
        <taxon>Pterygota</taxon>
        <taxon>Neoptera</taxon>
        <taxon>Endopterygota</taxon>
        <taxon>Diptera</taxon>
        <taxon>Nematocera</taxon>
        <taxon>Psychodoidea</taxon>
        <taxon>Psychodidae</taxon>
        <taxon>Phlebotomus</taxon>
        <taxon>Phlebotomus</taxon>
    </lineage>
</organism>
<dbReference type="EnsemblMetazoa" id="PPAI012833-RA">
    <property type="protein sequence ID" value="PPAI012833-PA"/>
    <property type="gene ID" value="PPAI012833"/>
</dbReference>
<dbReference type="EC" id="3.1.3.96" evidence="7"/>
<dbReference type="GO" id="GO:0046872">
    <property type="term" value="F:metal ion binding"/>
    <property type="evidence" value="ECO:0007669"/>
    <property type="project" value="UniProtKB-KW"/>
</dbReference>
<dbReference type="FunFam" id="1.10.150.240:FF:000001">
    <property type="entry name" value="Haloacid dehalogenase-like hydrolase domain"/>
    <property type="match status" value="1"/>
</dbReference>
<keyword evidence="3" id="KW-0479">Metal-binding</keyword>
<evidence type="ECO:0000256" key="1">
    <source>
        <dbReference type="ARBA" id="ARBA00001946"/>
    </source>
</evidence>
<dbReference type="InterPro" id="IPR036412">
    <property type="entry name" value="HAD-like_sf"/>
</dbReference>
<keyword evidence="5" id="KW-0460">Magnesium</keyword>
<evidence type="ECO:0000256" key="8">
    <source>
        <dbReference type="ARBA" id="ARBA00083904"/>
    </source>
</evidence>
<dbReference type="PANTHER" id="PTHR18901:SF38">
    <property type="entry name" value="PSEUDOURIDINE-5'-PHOSPHATASE"/>
    <property type="match status" value="1"/>
</dbReference>
<dbReference type="FunFam" id="3.40.50.1000:FF:000055">
    <property type="entry name" value="Haloacid dehalogenase-like hydrolase family protein"/>
    <property type="match status" value="1"/>
</dbReference>
<dbReference type="SUPFAM" id="SSF56784">
    <property type="entry name" value="HAD-like"/>
    <property type="match status" value="2"/>
</dbReference>
<dbReference type="SFLD" id="SFLDS00003">
    <property type="entry name" value="Haloacid_Dehalogenase"/>
    <property type="match status" value="1"/>
</dbReference>
<evidence type="ECO:0000256" key="2">
    <source>
        <dbReference type="ARBA" id="ARBA00006171"/>
    </source>
</evidence>
<evidence type="ECO:0000256" key="7">
    <source>
        <dbReference type="ARBA" id="ARBA00066578"/>
    </source>
</evidence>
<dbReference type="PANTHER" id="PTHR18901">
    <property type="entry name" value="2-DEOXYGLUCOSE-6-PHOSPHATE PHOSPHATASE 2"/>
    <property type="match status" value="1"/>
</dbReference>
<dbReference type="Gene3D" id="3.40.50.1000">
    <property type="entry name" value="HAD superfamily/HAD-like"/>
    <property type="match status" value="2"/>
</dbReference>
<dbReference type="InterPro" id="IPR023214">
    <property type="entry name" value="HAD_sf"/>
</dbReference>
<dbReference type="EMBL" id="AJVK01015004">
    <property type="status" value="NOT_ANNOTATED_CDS"/>
    <property type="molecule type" value="Genomic_DNA"/>
</dbReference>
<dbReference type="Proteomes" id="UP000092462">
    <property type="component" value="Unassembled WGS sequence"/>
</dbReference>
<dbReference type="VEuPathDB" id="VectorBase:PPAPM1_010399"/>
<proteinExistence type="inferred from homology"/>
<dbReference type="NCBIfam" id="TIGR01509">
    <property type="entry name" value="HAD-SF-IA-v3"/>
    <property type="match status" value="1"/>
</dbReference>
<dbReference type="GO" id="GO:1990738">
    <property type="term" value="F:pseudouridine 5'-phosphatase activity"/>
    <property type="evidence" value="ECO:0007669"/>
    <property type="project" value="UniProtKB-EC"/>
</dbReference>
<comment type="catalytic activity">
    <reaction evidence="6">
        <text>psi-UMP + H2O = pseudouridine + phosphate</text>
        <dbReference type="Rhea" id="RHEA:10944"/>
        <dbReference type="ChEBI" id="CHEBI:15377"/>
        <dbReference type="ChEBI" id="CHEBI:17802"/>
        <dbReference type="ChEBI" id="CHEBI:43474"/>
        <dbReference type="ChEBI" id="CHEBI:58380"/>
        <dbReference type="EC" id="3.1.3.96"/>
    </reaction>
</comment>
<dbReference type="Gene3D" id="1.10.150.240">
    <property type="entry name" value="Putative phosphatase, domain 2"/>
    <property type="match status" value="2"/>
</dbReference>
<evidence type="ECO:0000313" key="10">
    <source>
        <dbReference type="Proteomes" id="UP000092462"/>
    </source>
</evidence>
<keyword evidence="4" id="KW-0378">Hydrolase</keyword>
<sequence length="319" mass="35352">MNKLVSSGLGAVQSAKMGFRKVSHVIFDMDGLLLDTETLYTKVTQAILDEYGDGQTYTWEVKTSLMGLQREEVANRLVKLYNLPLTPEEYMDLTLEHIRLLMADCQKMPDTEGIYEGIIGDIAKSFKKTYARETRLKVLGTTEQKTAEIVVNDLGLPCSVAEFRRIFSDMGHQRLGNAPILRGAEKLVRHLHDNRIPIALATSSSTESVEVKTAKHQDLFKLFHHKVMGSSDPEVKNGKPAPDIFLVAAKRFPDNPSPENCLVFEDAPNGVKAARSAGMQVVMVPDENITDDLKQGATVVLKSLEDIKLEDFGLPPLPA</sequence>
<evidence type="ECO:0000256" key="6">
    <source>
        <dbReference type="ARBA" id="ARBA00052504"/>
    </source>
</evidence>
<keyword evidence="10" id="KW-1185">Reference proteome</keyword>
<dbReference type="GeneID" id="129809865"/>
<evidence type="ECO:0000256" key="3">
    <source>
        <dbReference type="ARBA" id="ARBA00022723"/>
    </source>
</evidence>
<dbReference type="VEuPathDB" id="VectorBase:PPAI012833"/>
<dbReference type="InterPro" id="IPR023198">
    <property type="entry name" value="PGP-like_dom2"/>
</dbReference>
<protein>
    <recommendedName>
        <fullName evidence="7">pseudouridine 5'-phosphatase</fullName>
        <ecNumber evidence="7">3.1.3.96</ecNumber>
    </recommendedName>
    <alternativeName>
        <fullName evidence="8">Pseudouridine-5'-monophosphatase</fullName>
    </alternativeName>
</protein>
<accession>A0A1B0DRK4</accession>
<evidence type="ECO:0000313" key="9">
    <source>
        <dbReference type="EnsemblMetazoa" id="PPAI012833-PA"/>
    </source>
</evidence>
<name>A0A1B0DRK4_PHLPP</name>
<dbReference type="AlphaFoldDB" id="A0A1B0DRK4"/>
<evidence type="ECO:0000256" key="4">
    <source>
        <dbReference type="ARBA" id="ARBA00022801"/>
    </source>
</evidence>
<comment type="cofactor">
    <cofactor evidence="1">
        <name>Mg(2+)</name>
        <dbReference type="ChEBI" id="CHEBI:18420"/>
    </cofactor>
</comment>
<dbReference type="RefSeq" id="XP_055715973.1">
    <property type="nucleotide sequence ID" value="XM_055859998.1"/>
</dbReference>